<protein>
    <submittedName>
        <fullName evidence="6">Uncharacterized protein LOC108670741</fullName>
    </submittedName>
</protein>
<feature type="region of interest" description="Disordered" evidence="3">
    <location>
        <begin position="400"/>
        <end position="457"/>
    </location>
</feature>
<dbReference type="OrthoDB" id="93664at2759"/>
<dbReference type="InterPro" id="IPR009003">
    <property type="entry name" value="Peptidase_S1_PA"/>
</dbReference>
<evidence type="ECO:0000256" key="3">
    <source>
        <dbReference type="SAM" id="MobiDB-lite"/>
    </source>
</evidence>
<keyword evidence="1" id="KW-1015">Disulfide bond</keyword>
<sequence length="589" mass="65666">MRGAFPWMVALVDQMKVDRAYIHDKFDPVTFDSDIALLRLSQNPVMVAMNDRKPPKKVSNIAGIPIFMDPENRKDPNKNIVSIFAYASSFWMSLLKCIPEDNSMGEEDKLLYLKYLSMLFENVVEYLGSNQNQAMCLPAFFINFLAEIAAGKPMPLIPQCSTKLNTFTANKLNLSGIRKNNEIDLSLIENVFRTFEIPDVLSSIFSSVVGSFLNTSEPGTNNYQKPSSENSFLSAILGSNSDRYPSSSDLHMDSLKCPPIITENNIQNLIDPRNRLIAKNLNNSSLLRKTQHFSSPPLTHRYAVRVLKQNTFPIITQTDNKILHHRACLPNPNFFQLPKQRFIAIKSLKTTQKINKSQKIVGSSKLKSPLLKMAPSKQVANSSEPVTLRRALRPVIRSTNSIQDTGARRPNHISADGVHNKASLKHSLPDARRRSEETNGRNSQRMSMDSLRPRNSMAGTSLRFSGIIGRKLRCVVLGWGQTGLIAPTSDVLRHAKVPIVSLGKCKKLHPSLNVTENMICAGDLDSNRDTCKGDSGGPLLCEDRENQGRVQWAVIGVTSFGVGCGKLGIYTNVARFTSWIHEIMKQGNL</sequence>
<evidence type="ECO:0000313" key="6">
    <source>
        <dbReference type="RefSeq" id="XP_018013722.1"/>
    </source>
</evidence>
<dbReference type="Proteomes" id="UP000694843">
    <property type="component" value="Unplaced"/>
</dbReference>
<dbReference type="GeneID" id="108670741"/>
<dbReference type="InterPro" id="IPR043504">
    <property type="entry name" value="Peptidase_S1_PA_chymotrypsin"/>
</dbReference>
<dbReference type="InterPro" id="IPR051487">
    <property type="entry name" value="Ser/Thr_Proteases_Immune/Dev"/>
</dbReference>
<evidence type="ECO:0000256" key="2">
    <source>
        <dbReference type="ARBA" id="ARBA00024195"/>
    </source>
</evidence>
<feature type="compositionally biased region" description="Basic and acidic residues" evidence="3">
    <location>
        <begin position="427"/>
        <end position="439"/>
    </location>
</feature>
<dbReference type="CDD" id="cd00190">
    <property type="entry name" value="Tryp_SPc"/>
    <property type="match status" value="1"/>
</dbReference>
<dbReference type="GO" id="GO:0004252">
    <property type="term" value="F:serine-type endopeptidase activity"/>
    <property type="evidence" value="ECO:0007669"/>
    <property type="project" value="InterPro"/>
</dbReference>
<organism evidence="5 6">
    <name type="scientific">Hyalella azteca</name>
    <name type="common">Amphipod</name>
    <dbReference type="NCBI Taxonomy" id="294128"/>
    <lineage>
        <taxon>Eukaryota</taxon>
        <taxon>Metazoa</taxon>
        <taxon>Ecdysozoa</taxon>
        <taxon>Arthropoda</taxon>
        <taxon>Crustacea</taxon>
        <taxon>Multicrustacea</taxon>
        <taxon>Malacostraca</taxon>
        <taxon>Eumalacostraca</taxon>
        <taxon>Peracarida</taxon>
        <taxon>Amphipoda</taxon>
        <taxon>Senticaudata</taxon>
        <taxon>Talitrida</taxon>
        <taxon>Talitroidea</taxon>
        <taxon>Hyalellidae</taxon>
        <taxon>Hyalella</taxon>
    </lineage>
</organism>
<dbReference type="AlphaFoldDB" id="A0A8B7NJA3"/>
<name>A0A8B7NJA3_HYAAZ</name>
<evidence type="ECO:0000256" key="1">
    <source>
        <dbReference type="ARBA" id="ARBA00023157"/>
    </source>
</evidence>
<feature type="domain" description="Peptidase S1" evidence="4">
    <location>
        <begin position="236"/>
        <end position="585"/>
    </location>
</feature>
<dbReference type="SMART" id="SM00020">
    <property type="entry name" value="Tryp_SPc"/>
    <property type="match status" value="1"/>
</dbReference>
<dbReference type="Gene3D" id="2.40.10.10">
    <property type="entry name" value="Trypsin-like serine proteases"/>
    <property type="match status" value="1"/>
</dbReference>
<evidence type="ECO:0000259" key="4">
    <source>
        <dbReference type="PROSITE" id="PS50240"/>
    </source>
</evidence>
<proteinExistence type="inferred from homology"/>
<reference evidence="6" key="1">
    <citation type="submission" date="2025-08" db="UniProtKB">
        <authorList>
            <consortium name="RefSeq"/>
        </authorList>
    </citation>
    <scope>IDENTIFICATION</scope>
    <source>
        <tissue evidence="6">Whole organism</tissue>
    </source>
</reference>
<dbReference type="KEGG" id="hazt:108670741"/>
<gene>
    <name evidence="6" type="primary">LOC108670741</name>
</gene>
<dbReference type="PROSITE" id="PS00135">
    <property type="entry name" value="TRYPSIN_SER"/>
    <property type="match status" value="1"/>
</dbReference>
<keyword evidence="5" id="KW-1185">Reference proteome</keyword>
<accession>A0A8B7NJA3</accession>
<dbReference type="GO" id="GO:0006508">
    <property type="term" value="P:proteolysis"/>
    <property type="evidence" value="ECO:0007669"/>
    <property type="project" value="InterPro"/>
</dbReference>
<dbReference type="InterPro" id="IPR001254">
    <property type="entry name" value="Trypsin_dom"/>
</dbReference>
<dbReference type="PROSITE" id="PS50240">
    <property type="entry name" value="TRYPSIN_DOM"/>
    <property type="match status" value="1"/>
</dbReference>
<evidence type="ECO:0000313" key="5">
    <source>
        <dbReference type="Proteomes" id="UP000694843"/>
    </source>
</evidence>
<dbReference type="Pfam" id="PF00089">
    <property type="entry name" value="Trypsin"/>
    <property type="match status" value="1"/>
</dbReference>
<dbReference type="PANTHER" id="PTHR24256">
    <property type="entry name" value="TRYPTASE-RELATED"/>
    <property type="match status" value="1"/>
</dbReference>
<dbReference type="FunFam" id="2.40.10.10:FF:000002">
    <property type="entry name" value="Transmembrane protease serine"/>
    <property type="match status" value="1"/>
</dbReference>
<dbReference type="InterPro" id="IPR033116">
    <property type="entry name" value="TRYPSIN_SER"/>
</dbReference>
<dbReference type="RefSeq" id="XP_018013722.1">
    <property type="nucleotide sequence ID" value="XM_018158233.2"/>
</dbReference>
<comment type="similarity">
    <text evidence="2">Belongs to the peptidase S1 family. CLIP subfamily.</text>
</comment>
<dbReference type="SUPFAM" id="SSF50494">
    <property type="entry name" value="Trypsin-like serine proteases"/>
    <property type="match status" value="2"/>
</dbReference>